<dbReference type="RefSeq" id="WP_139456092.1">
    <property type="nucleotide sequence ID" value="NZ_VDCH01000003.1"/>
</dbReference>
<dbReference type="Proteomes" id="UP000308271">
    <property type="component" value="Unassembled WGS sequence"/>
</dbReference>
<accession>A0A5C4S9G2</accession>
<dbReference type="AlphaFoldDB" id="A0A5C4S9G2"/>
<dbReference type="InterPro" id="IPR025285">
    <property type="entry name" value="DUF4145"/>
</dbReference>
<evidence type="ECO:0000259" key="1">
    <source>
        <dbReference type="Pfam" id="PF13643"/>
    </source>
</evidence>
<dbReference type="OrthoDB" id="1435962at2"/>
<protein>
    <submittedName>
        <fullName evidence="2">DUF4145 domain-containing protein</fullName>
    </submittedName>
</protein>
<proteinExistence type="predicted"/>
<evidence type="ECO:0000313" key="2">
    <source>
        <dbReference type="EMBL" id="TNJ39788.1"/>
    </source>
</evidence>
<name>A0A5C4S9G2_CHLTI</name>
<sequence length="218" mass="24450">MLQKLSDRFDQLLSELTAIELTIKEGRNGHGTLYKSMDKEKALTWKVKVKNLLIATCGEKSQHFQEITKIEDAKEYYEVDRFKKMKAVFIAAMDDYKGGYLTSIKNLIQADVFDSELDQANGLLSNGYKLAAAVIAGVVLETSLRDLCNKESLPIGKLDKMNADLAKAGIYNKLQQKRITALADIRNSAAHGKPEEFTESDVETMIRDIEQFLATHLA</sequence>
<keyword evidence="3" id="KW-1185">Reference proteome</keyword>
<dbReference type="Pfam" id="PF13643">
    <property type="entry name" value="DUF4145"/>
    <property type="match status" value="1"/>
</dbReference>
<reference evidence="2 3" key="1">
    <citation type="submission" date="2019-05" db="EMBL/GenBank/DDBJ databases">
        <title>Draft Whole-Genome sequence of the green sulfur bacterium Chlorobaculum thiosulfatiphilum DSM 249.</title>
        <authorList>
            <person name="Meyer T.E."/>
            <person name="Kyndt J.A."/>
        </authorList>
    </citation>
    <scope>NUCLEOTIDE SEQUENCE [LARGE SCALE GENOMIC DNA]</scope>
    <source>
        <strain evidence="2 3">DSM 249</strain>
    </source>
</reference>
<evidence type="ECO:0000313" key="3">
    <source>
        <dbReference type="Proteomes" id="UP000308271"/>
    </source>
</evidence>
<comment type="caution">
    <text evidence="2">The sequence shown here is derived from an EMBL/GenBank/DDBJ whole genome shotgun (WGS) entry which is preliminary data.</text>
</comment>
<dbReference type="EMBL" id="VDCH01000003">
    <property type="protein sequence ID" value="TNJ39788.1"/>
    <property type="molecule type" value="Genomic_DNA"/>
</dbReference>
<gene>
    <name evidence="2" type="ORF">FGF66_02280</name>
</gene>
<organism evidence="2 3">
    <name type="scientific">Chlorobaculum thiosulfatiphilum</name>
    <name type="common">Chlorobium limicola f.sp. thiosulfatophilum</name>
    <dbReference type="NCBI Taxonomy" id="115852"/>
    <lineage>
        <taxon>Bacteria</taxon>
        <taxon>Pseudomonadati</taxon>
        <taxon>Chlorobiota</taxon>
        <taxon>Chlorobiia</taxon>
        <taxon>Chlorobiales</taxon>
        <taxon>Chlorobiaceae</taxon>
        <taxon>Chlorobaculum</taxon>
    </lineage>
</organism>
<feature type="domain" description="DUF4145" evidence="1">
    <location>
        <begin position="119"/>
        <end position="207"/>
    </location>
</feature>